<dbReference type="GO" id="GO:0017004">
    <property type="term" value="P:cytochrome complex assembly"/>
    <property type="evidence" value="ECO:0007669"/>
    <property type="project" value="UniProtKB-UniRule"/>
</dbReference>
<dbReference type="HAMAP" id="MF_01392">
    <property type="entry name" value="CytC_Ccs1"/>
    <property type="match status" value="1"/>
</dbReference>
<dbReference type="PANTHER" id="PTHR31566:SF0">
    <property type="entry name" value="CYTOCHROME C BIOGENESIS PROTEIN CCS1, CHLOROPLASTIC"/>
    <property type="match status" value="1"/>
</dbReference>
<evidence type="ECO:0000256" key="3">
    <source>
        <dbReference type="ARBA" id="ARBA00022748"/>
    </source>
</evidence>
<dbReference type="GO" id="GO:0031676">
    <property type="term" value="C:plasma membrane-derived thylakoid membrane"/>
    <property type="evidence" value="ECO:0007669"/>
    <property type="project" value="UniProtKB-SubCell"/>
</dbReference>
<feature type="domain" description="ResB-like" evidence="8">
    <location>
        <begin position="376"/>
        <end position="454"/>
    </location>
</feature>
<dbReference type="Proteomes" id="UP000003613">
    <property type="component" value="Unassembled WGS sequence"/>
</dbReference>
<feature type="transmembrane region" description="Helical" evidence="7">
    <location>
        <begin position="104"/>
        <end position="123"/>
    </location>
</feature>
<comment type="subcellular location">
    <subcellularLocation>
        <location evidence="6">Cellular thylakoid membrane</location>
        <topology evidence="6">Multi-pass membrane protein</topology>
    </subcellularLocation>
    <subcellularLocation>
        <location evidence="1">Membrane</location>
        <topology evidence="1">Multi-pass membrane protein</topology>
    </subcellularLocation>
</comment>
<keyword evidence="6" id="KW-0793">Thylakoid</keyword>
<comment type="similarity">
    <text evidence="6">Belongs to the Ccs1/CcsB family.</text>
</comment>
<dbReference type="EMBL" id="CAIM01000420">
    <property type="protein sequence ID" value="CCI19196.1"/>
    <property type="molecule type" value="Genomic_DNA"/>
</dbReference>
<feature type="transmembrane region" description="Helical" evidence="7">
    <location>
        <begin position="193"/>
        <end position="216"/>
    </location>
</feature>
<keyword evidence="2 6" id="KW-0812">Transmembrane</keyword>
<sequence length="468" mass="52300">MVESYDRQLARIAKLLTMTISETSSNLKNTPARWGRKFIQTIADLRLAIILLLLIAIFSISGTVIEQGQSLSFYQANYPEKPALFGFLTWKVLLLLGLNHVYSTWWYLSLLILFGSSLTACTFRRQLPALKAARNWQFYQQSRQFQKLALSAELETGSLESLTPLLEKKGYKVFLENNSLYARKGLIGKIGPIIVHAAMLIILAGAIWGALTGFFAQEMVASGDSFQVKNIIEAGPLSKNSLPKDWGIKVNRFWIDYSPKGDVEQFYSDLSVIDNQGQEIDRKTIQVNQPLHHKGVTFYQTSWGIAGVKVQVNNSPILQLPMASLDTKGNGQIWGTWIPTKTDLSEGVSLLTRDLQGTVIVYDAKGDLTSAVREGMTIPINGVNLKIVELVGSTGLQIKADPGVPIVYLGFALLMMGVVMSYFSHSQIWALQSGDRFYIGGKTNRAQVSFEREIIDTIEMLKLKYNWR</sequence>
<evidence type="ECO:0000256" key="5">
    <source>
        <dbReference type="ARBA" id="ARBA00023136"/>
    </source>
</evidence>
<keyword evidence="3 6" id="KW-0201">Cytochrome c-type biogenesis</keyword>
<keyword evidence="4 6" id="KW-1133">Transmembrane helix</keyword>
<comment type="subunit">
    <text evidence="6">May interact with CcsA.</text>
</comment>
<keyword evidence="5 6" id="KW-0472">Membrane</keyword>
<dbReference type="InterPro" id="IPR023494">
    <property type="entry name" value="Cyt_c_bgen_Ccs1/CcsB/ResB"/>
</dbReference>
<name>I4HAX2_MICAE</name>
<feature type="transmembrane region" description="Helical" evidence="7">
    <location>
        <begin position="406"/>
        <end position="423"/>
    </location>
</feature>
<feature type="domain" description="ResB-like" evidence="8">
    <location>
        <begin position="45"/>
        <end position="317"/>
    </location>
</feature>
<reference evidence="9 10" key="1">
    <citation type="submission" date="2012-04" db="EMBL/GenBank/DDBJ databases">
        <authorList>
            <person name="Genoscope - CEA"/>
        </authorList>
    </citation>
    <scope>NUCLEOTIDE SEQUENCE [LARGE SCALE GENOMIC DNA]</scope>
    <source>
        <strain evidence="9 10">9807</strain>
    </source>
</reference>
<evidence type="ECO:0000313" key="9">
    <source>
        <dbReference type="EMBL" id="CCI19196.1"/>
    </source>
</evidence>
<proteinExistence type="inferred from homology"/>
<evidence type="ECO:0000256" key="6">
    <source>
        <dbReference type="HAMAP-Rule" id="MF_01392"/>
    </source>
</evidence>
<accession>I4HAX2</accession>
<evidence type="ECO:0000256" key="1">
    <source>
        <dbReference type="ARBA" id="ARBA00004141"/>
    </source>
</evidence>
<comment type="function">
    <text evidence="6">Required during biogenesis of c-type cytochromes (cytochrome c6 and cytochrome f) at the step of heme attachment.</text>
</comment>
<evidence type="ECO:0000256" key="4">
    <source>
        <dbReference type="ARBA" id="ARBA00022989"/>
    </source>
</evidence>
<evidence type="ECO:0000313" key="10">
    <source>
        <dbReference type="Proteomes" id="UP000003613"/>
    </source>
</evidence>
<dbReference type="HOGENOM" id="CLU_034630_0_0_3"/>
<evidence type="ECO:0000256" key="2">
    <source>
        <dbReference type="ARBA" id="ARBA00022692"/>
    </source>
</evidence>
<dbReference type="Pfam" id="PF05140">
    <property type="entry name" value="ResB"/>
    <property type="match status" value="2"/>
</dbReference>
<feature type="transmembrane region" description="Helical" evidence="7">
    <location>
        <begin position="45"/>
        <end position="65"/>
    </location>
</feature>
<evidence type="ECO:0000256" key="7">
    <source>
        <dbReference type="SAM" id="Phobius"/>
    </source>
</evidence>
<protein>
    <recommendedName>
        <fullName evidence="6">Cytochrome c biogenesis protein CcsB</fullName>
    </recommendedName>
</protein>
<dbReference type="PANTHER" id="PTHR31566">
    <property type="entry name" value="CYTOCHROME C BIOGENESIS PROTEIN CCS1, CHLOROPLASTIC"/>
    <property type="match status" value="1"/>
</dbReference>
<gene>
    <name evidence="6 9" type="primary">ccsB</name>
    <name evidence="6" type="synonym">ccs1</name>
    <name evidence="9" type="ORF">MICAF_4770006</name>
</gene>
<evidence type="ECO:0000259" key="8">
    <source>
        <dbReference type="Pfam" id="PF05140"/>
    </source>
</evidence>
<dbReference type="InterPro" id="IPR007816">
    <property type="entry name" value="ResB-like_domain"/>
</dbReference>
<comment type="caution">
    <text evidence="9">The sequence shown here is derived from an EMBL/GenBank/DDBJ whole genome shotgun (WGS) entry which is preliminary data.</text>
</comment>
<organism evidence="9 10">
    <name type="scientific">Microcystis aeruginosa PCC 9807</name>
    <dbReference type="NCBI Taxonomy" id="1160283"/>
    <lineage>
        <taxon>Bacteria</taxon>
        <taxon>Bacillati</taxon>
        <taxon>Cyanobacteriota</taxon>
        <taxon>Cyanophyceae</taxon>
        <taxon>Oscillatoriophycideae</taxon>
        <taxon>Chroococcales</taxon>
        <taxon>Microcystaceae</taxon>
        <taxon>Microcystis</taxon>
    </lineage>
</organism>
<dbReference type="AlphaFoldDB" id="I4HAX2"/>